<feature type="compositionally biased region" description="Low complexity" evidence="1">
    <location>
        <begin position="696"/>
        <end position="705"/>
    </location>
</feature>
<feature type="compositionally biased region" description="Basic and acidic residues" evidence="1">
    <location>
        <begin position="622"/>
        <end position="638"/>
    </location>
</feature>
<sequence>MERGIDVDNAAGVVVIGDGNTVGFGTGAAVRSAYREQVRRIAPPELVGREEELAELAEFCRTGSGYRWWRADAWAGKTALMAWFALDPPPGVRIVPFFVTARLGAQNDVAAYVDVVLEQLAELAGEGLPALLTAATREAHLLRLYASAAEACAARGERLVLLVDGLDEDRGVTTGPDARSIAALLPYGVLDLPVVVSGRLNPPLPPDVPGDHPLRDPSIVRLLSSSTKARAIRSEAERELKHFVQGGGLPYELLGLLTAAGGGLTADDLAELTGGIPYRVRDVLRTGPGRTFALRGEAYLLAHEELVAGAREMLGTRELGRWRAVLHAWVESWSGRGWPDGTPHYLLHGYVPMLRAAEDVERLVACVVDGRRHARLLAVTGGDAATLAEIRSAEDAVLDELDREDAVVAALRLAGCRVALLRDSGSVPLPLPAGWAAVGQPDRAVALARSMEGPRAVAGLCAVAEKLLDAGARKRAEELADEAEPLTRGFSDIVPAPTGDALPLLLIRLGAQERAERLVRAWHPRLTPRSRRELVDLLLAEGRYRRAAVLVEETDDPSARPVLRAAVVEALVRDGHADEAVREAYRGGRGTGRADCGAAPGLGRAAGGRASGRGGGAAARCDGARAEPARRTAREVRRAAVRRAPRRRGDRGGARARHRRGGLLVRRRAGGARPVGRGPGDRGDHGRQRRGRPARACRPGAGPGR</sequence>
<feature type="compositionally biased region" description="Gly residues" evidence="1">
    <location>
        <begin position="605"/>
        <end position="617"/>
    </location>
</feature>
<evidence type="ECO:0000313" key="3">
    <source>
        <dbReference type="Proteomes" id="UP001614391"/>
    </source>
</evidence>
<accession>A0ABW8CS30</accession>
<dbReference type="EMBL" id="JBITYT010000005">
    <property type="protein sequence ID" value="MFI9120377.1"/>
    <property type="molecule type" value="Genomic_DNA"/>
</dbReference>
<evidence type="ECO:0000256" key="1">
    <source>
        <dbReference type="SAM" id="MobiDB-lite"/>
    </source>
</evidence>
<name>A0ABW8CS30_STRBI</name>
<feature type="region of interest" description="Disordered" evidence="1">
    <location>
        <begin position="605"/>
        <end position="705"/>
    </location>
</feature>
<evidence type="ECO:0000313" key="2">
    <source>
        <dbReference type="EMBL" id="MFI9120377.1"/>
    </source>
</evidence>
<reference evidence="2 3" key="1">
    <citation type="submission" date="2024-10" db="EMBL/GenBank/DDBJ databases">
        <title>The Natural Products Discovery Center: Release of the First 8490 Sequenced Strains for Exploring Actinobacteria Biosynthetic Diversity.</title>
        <authorList>
            <person name="Kalkreuter E."/>
            <person name="Kautsar S.A."/>
            <person name="Yang D."/>
            <person name="Bader C.D."/>
            <person name="Teijaro C.N."/>
            <person name="Fluegel L."/>
            <person name="Davis C.M."/>
            <person name="Simpson J.R."/>
            <person name="Lauterbach L."/>
            <person name="Steele A.D."/>
            <person name="Gui C."/>
            <person name="Meng S."/>
            <person name="Li G."/>
            <person name="Viehrig K."/>
            <person name="Ye F."/>
            <person name="Su P."/>
            <person name="Kiefer A.F."/>
            <person name="Nichols A."/>
            <person name="Cepeda A.J."/>
            <person name="Yan W."/>
            <person name="Fan B."/>
            <person name="Jiang Y."/>
            <person name="Adhikari A."/>
            <person name="Zheng C.-J."/>
            <person name="Schuster L."/>
            <person name="Cowan T.M."/>
            <person name="Smanski M.J."/>
            <person name="Chevrette M.G."/>
            <person name="De Carvalho L.P.S."/>
            <person name="Shen B."/>
        </authorList>
    </citation>
    <scope>NUCLEOTIDE SEQUENCE [LARGE SCALE GENOMIC DNA]</scope>
    <source>
        <strain evidence="2 3">NPDC053346</strain>
    </source>
</reference>
<feature type="compositionally biased region" description="Basic residues" evidence="1">
    <location>
        <begin position="639"/>
        <end position="670"/>
    </location>
</feature>
<organism evidence="2 3">
    <name type="scientific">Streptomyces bikiniensis</name>
    <dbReference type="NCBI Taxonomy" id="1896"/>
    <lineage>
        <taxon>Bacteria</taxon>
        <taxon>Bacillati</taxon>
        <taxon>Actinomycetota</taxon>
        <taxon>Actinomycetes</taxon>
        <taxon>Kitasatosporales</taxon>
        <taxon>Streptomycetaceae</taxon>
        <taxon>Streptomyces</taxon>
    </lineage>
</organism>
<proteinExistence type="predicted"/>
<dbReference type="RefSeq" id="WP_399614299.1">
    <property type="nucleotide sequence ID" value="NZ_JBITYT010000005.1"/>
</dbReference>
<dbReference type="Proteomes" id="UP001614391">
    <property type="component" value="Unassembled WGS sequence"/>
</dbReference>
<keyword evidence="3" id="KW-1185">Reference proteome</keyword>
<comment type="caution">
    <text evidence="2">The sequence shown here is derived from an EMBL/GenBank/DDBJ whole genome shotgun (WGS) entry which is preliminary data.</text>
</comment>
<protein>
    <submittedName>
        <fullName evidence="2">Uncharacterized protein</fullName>
    </submittedName>
</protein>
<gene>
    <name evidence="2" type="ORF">ACIGW0_13410</name>
</gene>